<proteinExistence type="predicted"/>
<dbReference type="EMBL" id="MU863674">
    <property type="protein sequence ID" value="KAK4097466.1"/>
    <property type="molecule type" value="Genomic_DNA"/>
</dbReference>
<gene>
    <name evidence="1" type="ORF">N658DRAFT_433890</name>
</gene>
<comment type="caution">
    <text evidence="1">The sequence shown here is derived from an EMBL/GenBank/DDBJ whole genome shotgun (WGS) entry which is preliminary data.</text>
</comment>
<protein>
    <submittedName>
        <fullName evidence="1">Uncharacterized protein</fullName>
    </submittedName>
</protein>
<evidence type="ECO:0000313" key="2">
    <source>
        <dbReference type="Proteomes" id="UP001305647"/>
    </source>
</evidence>
<organism evidence="1 2">
    <name type="scientific">Parathielavia hyrcaniae</name>
    <dbReference type="NCBI Taxonomy" id="113614"/>
    <lineage>
        <taxon>Eukaryota</taxon>
        <taxon>Fungi</taxon>
        <taxon>Dikarya</taxon>
        <taxon>Ascomycota</taxon>
        <taxon>Pezizomycotina</taxon>
        <taxon>Sordariomycetes</taxon>
        <taxon>Sordariomycetidae</taxon>
        <taxon>Sordariales</taxon>
        <taxon>Chaetomiaceae</taxon>
        <taxon>Parathielavia</taxon>
    </lineage>
</organism>
<accession>A0AAN6SYA9</accession>
<reference evidence="1" key="2">
    <citation type="submission" date="2023-05" db="EMBL/GenBank/DDBJ databases">
        <authorList>
            <consortium name="Lawrence Berkeley National Laboratory"/>
            <person name="Steindorff A."/>
            <person name="Hensen N."/>
            <person name="Bonometti L."/>
            <person name="Westerberg I."/>
            <person name="Brannstrom I.O."/>
            <person name="Guillou S."/>
            <person name="Cros-Aarteil S."/>
            <person name="Calhoun S."/>
            <person name="Haridas S."/>
            <person name="Kuo A."/>
            <person name="Mondo S."/>
            <person name="Pangilinan J."/>
            <person name="Riley R."/>
            <person name="Labutti K."/>
            <person name="Andreopoulos B."/>
            <person name="Lipzen A."/>
            <person name="Chen C."/>
            <person name="Yanf M."/>
            <person name="Daum C."/>
            <person name="Ng V."/>
            <person name="Clum A."/>
            <person name="Ohm R."/>
            <person name="Martin F."/>
            <person name="Silar P."/>
            <person name="Natvig D."/>
            <person name="Lalanne C."/>
            <person name="Gautier V."/>
            <person name="Ament-Velasquez S.L."/>
            <person name="Kruys A."/>
            <person name="Hutchinson M.I."/>
            <person name="Powell A.J."/>
            <person name="Barry K."/>
            <person name="Miller A.N."/>
            <person name="Grigoriev I.V."/>
            <person name="Debuchy R."/>
            <person name="Gladieux P."/>
            <person name="Thoren M.H."/>
            <person name="Johannesson H."/>
        </authorList>
    </citation>
    <scope>NUCLEOTIDE SEQUENCE</scope>
    <source>
        <strain evidence="1">CBS 757.83</strain>
    </source>
</reference>
<evidence type="ECO:0000313" key="1">
    <source>
        <dbReference type="EMBL" id="KAK4097466.1"/>
    </source>
</evidence>
<keyword evidence="2" id="KW-1185">Reference proteome</keyword>
<reference evidence="1" key="1">
    <citation type="journal article" date="2023" name="Mol. Phylogenet. Evol.">
        <title>Genome-scale phylogeny and comparative genomics of the fungal order Sordariales.</title>
        <authorList>
            <person name="Hensen N."/>
            <person name="Bonometti L."/>
            <person name="Westerberg I."/>
            <person name="Brannstrom I.O."/>
            <person name="Guillou S."/>
            <person name="Cros-Aarteil S."/>
            <person name="Calhoun S."/>
            <person name="Haridas S."/>
            <person name="Kuo A."/>
            <person name="Mondo S."/>
            <person name="Pangilinan J."/>
            <person name="Riley R."/>
            <person name="LaButti K."/>
            <person name="Andreopoulos B."/>
            <person name="Lipzen A."/>
            <person name="Chen C."/>
            <person name="Yan M."/>
            <person name="Daum C."/>
            <person name="Ng V."/>
            <person name="Clum A."/>
            <person name="Steindorff A."/>
            <person name="Ohm R.A."/>
            <person name="Martin F."/>
            <person name="Silar P."/>
            <person name="Natvig D.O."/>
            <person name="Lalanne C."/>
            <person name="Gautier V."/>
            <person name="Ament-Velasquez S.L."/>
            <person name="Kruys A."/>
            <person name="Hutchinson M.I."/>
            <person name="Powell A.J."/>
            <person name="Barry K."/>
            <person name="Miller A.N."/>
            <person name="Grigoriev I.V."/>
            <person name="Debuchy R."/>
            <person name="Gladieux P."/>
            <person name="Hiltunen Thoren M."/>
            <person name="Johannesson H."/>
        </authorList>
    </citation>
    <scope>NUCLEOTIDE SEQUENCE</scope>
    <source>
        <strain evidence="1">CBS 757.83</strain>
    </source>
</reference>
<sequence>MPSPTPPLQLLANHLELGSADLARFIVSCFNHYVLDFLVCHPTALDPQLSQIQARVRLTLAHRHAGWLWTQQPDDSRDDMRDSEWGQEEHATAFVLRVLDYLLHVAGREGAEADDECREELGTDQLVEELYRRLCIMQSLIQGSGVWVGDARVEMEVRAVLLAAMEEVERCELVEGMVSP</sequence>
<dbReference type="AlphaFoldDB" id="A0AAN6SYA9"/>
<dbReference type="Proteomes" id="UP001305647">
    <property type="component" value="Unassembled WGS sequence"/>
</dbReference>
<name>A0AAN6SYA9_9PEZI</name>